<reference evidence="2" key="1">
    <citation type="journal article" date="2020" name="Stud. Mycol.">
        <title>101 Dothideomycetes genomes: a test case for predicting lifestyles and emergence of pathogens.</title>
        <authorList>
            <person name="Haridas S."/>
            <person name="Albert R."/>
            <person name="Binder M."/>
            <person name="Bloem J."/>
            <person name="Labutti K."/>
            <person name="Salamov A."/>
            <person name="Andreopoulos B."/>
            <person name="Baker S."/>
            <person name="Barry K."/>
            <person name="Bills G."/>
            <person name="Bluhm B."/>
            <person name="Cannon C."/>
            <person name="Castanera R."/>
            <person name="Culley D."/>
            <person name="Daum C."/>
            <person name="Ezra D."/>
            <person name="Gonzalez J."/>
            <person name="Henrissat B."/>
            <person name="Kuo A."/>
            <person name="Liang C."/>
            <person name="Lipzen A."/>
            <person name="Lutzoni F."/>
            <person name="Magnuson J."/>
            <person name="Mondo S."/>
            <person name="Nolan M."/>
            <person name="Ohm R."/>
            <person name="Pangilinan J."/>
            <person name="Park H.-J."/>
            <person name="Ramirez L."/>
            <person name="Alfaro M."/>
            <person name="Sun H."/>
            <person name="Tritt A."/>
            <person name="Yoshinaga Y."/>
            <person name="Zwiers L.-H."/>
            <person name="Turgeon B."/>
            <person name="Goodwin S."/>
            <person name="Spatafora J."/>
            <person name="Crous P."/>
            <person name="Grigoriev I."/>
        </authorList>
    </citation>
    <scope>NUCLEOTIDE SEQUENCE</scope>
    <source>
        <strain evidence="2">CBS 109.77</strain>
    </source>
</reference>
<organism evidence="2 3">
    <name type="scientific">Melanomma pulvis-pyrius CBS 109.77</name>
    <dbReference type="NCBI Taxonomy" id="1314802"/>
    <lineage>
        <taxon>Eukaryota</taxon>
        <taxon>Fungi</taxon>
        <taxon>Dikarya</taxon>
        <taxon>Ascomycota</taxon>
        <taxon>Pezizomycotina</taxon>
        <taxon>Dothideomycetes</taxon>
        <taxon>Pleosporomycetidae</taxon>
        <taxon>Pleosporales</taxon>
        <taxon>Melanommataceae</taxon>
        <taxon>Melanomma</taxon>
    </lineage>
</organism>
<keyword evidence="3" id="KW-1185">Reference proteome</keyword>
<proteinExistence type="predicted"/>
<dbReference type="EMBL" id="MU002266">
    <property type="protein sequence ID" value="KAF2787916.1"/>
    <property type="molecule type" value="Genomic_DNA"/>
</dbReference>
<gene>
    <name evidence="2" type="ORF">K505DRAFT_342539</name>
</gene>
<feature type="compositionally biased region" description="Acidic residues" evidence="1">
    <location>
        <begin position="243"/>
        <end position="258"/>
    </location>
</feature>
<evidence type="ECO:0000256" key="1">
    <source>
        <dbReference type="SAM" id="MobiDB-lite"/>
    </source>
</evidence>
<evidence type="ECO:0000313" key="3">
    <source>
        <dbReference type="Proteomes" id="UP000799757"/>
    </source>
</evidence>
<dbReference type="AlphaFoldDB" id="A0A6A6WUV1"/>
<evidence type="ECO:0000313" key="2">
    <source>
        <dbReference type="EMBL" id="KAF2787916.1"/>
    </source>
</evidence>
<dbReference type="Proteomes" id="UP000799757">
    <property type="component" value="Unassembled WGS sequence"/>
</dbReference>
<accession>A0A6A6WUV1</accession>
<protein>
    <submittedName>
        <fullName evidence="2">Uncharacterized protein</fullName>
    </submittedName>
</protein>
<sequence>MSSSGPHPGRYPANPYPRQALTRPFTMDLAQPMYLHNSSQSDRSYWENPWESGNENRRRNVRRVRAEKAHNMRHPHMHAGYAPLGRFNLGGHGPIYPHSVHNHHPMMNLRRPAMFPQQLGRRLPIPQLPHRHRFGVRFPVRASPFGIGHHNNLHARRPAHPFYPRGYLPRPTARHNSYSTSLFEDEDEEDDDEFSHSNRTRYGWDTFEDLDEDEDDDDIFSLPETRRFAPYDTGRTRRYHAEWDDDDNDDFDDDDDDLDRGSHFGMGSHRRPYRPNYYSY</sequence>
<feature type="region of interest" description="Disordered" evidence="1">
    <location>
        <begin position="239"/>
        <end position="280"/>
    </location>
</feature>
<name>A0A6A6WUV1_9PLEO</name>